<dbReference type="Pfam" id="PF16859">
    <property type="entry name" value="TetR_C_11"/>
    <property type="match status" value="1"/>
</dbReference>
<comment type="caution">
    <text evidence="6">The sequence shown here is derived from an EMBL/GenBank/DDBJ whole genome shotgun (WGS) entry which is preliminary data.</text>
</comment>
<keyword evidence="2 4" id="KW-0238">DNA-binding</keyword>
<dbReference type="PANTHER" id="PTHR30055">
    <property type="entry name" value="HTH-TYPE TRANSCRIPTIONAL REGULATOR RUTR"/>
    <property type="match status" value="1"/>
</dbReference>
<protein>
    <submittedName>
        <fullName evidence="6">TetR/AcrR family transcriptional regulator</fullName>
    </submittedName>
</protein>
<proteinExistence type="predicted"/>
<dbReference type="PROSITE" id="PS50977">
    <property type="entry name" value="HTH_TETR_2"/>
    <property type="match status" value="1"/>
</dbReference>
<keyword evidence="1" id="KW-0805">Transcription regulation</keyword>
<dbReference type="Proteomes" id="UP001597399">
    <property type="component" value="Unassembled WGS sequence"/>
</dbReference>
<keyword evidence="3" id="KW-0804">Transcription</keyword>
<dbReference type="SUPFAM" id="SSF46689">
    <property type="entry name" value="Homeodomain-like"/>
    <property type="match status" value="1"/>
</dbReference>
<evidence type="ECO:0000256" key="3">
    <source>
        <dbReference type="ARBA" id="ARBA00023163"/>
    </source>
</evidence>
<feature type="DNA-binding region" description="H-T-H motif" evidence="4">
    <location>
        <begin position="36"/>
        <end position="55"/>
    </location>
</feature>
<feature type="domain" description="HTH tetR-type" evidence="5">
    <location>
        <begin position="13"/>
        <end position="73"/>
    </location>
</feature>
<evidence type="ECO:0000256" key="4">
    <source>
        <dbReference type="PROSITE-ProRule" id="PRU00335"/>
    </source>
</evidence>
<dbReference type="InterPro" id="IPR009057">
    <property type="entry name" value="Homeodomain-like_sf"/>
</dbReference>
<dbReference type="SUPFAM" id="SSF48498">
    <property type="entry name" value="Tetracyclin repressor-like, C-terminal domain"/>
    <property type="match status" value="1"/>
</dbReference>
<evidence type="ECO:0000256" key="2">
    <source>
        <dbReference type="ARBA" id="ARBA00023125"/>
    </source>
</evidence>
<keyword evidence="7" id="KW-1185">Reference proteome</keyword>
<dbReference type="PANTHER" id="PTHR30055:SF148">
    <property type="entry name" value="TETR-FAMILY TRANSCRIPTIONAL REGULATOR"/>
    <property type="match status" value="1"/>
</dbReference>
<name>A0ABW5S198_9BACL</name>
<accession>A0ABW5S198</accession>
<dbReference type="RefSeq" id="WP_253059996.1">
    <property type="nucleotide sequence ID" value="NZ_JAMXWM010000005.1"/>
</dbReference>
<organism evidence="6 7">
    <name type="scientific">Sporolactobacillus shoreicorticis</name>
    <dbReference type="NCBI Taxonomy" id="1923877"/>
    <lineage>
        <taxon>Bacteria</taxon>
        <taxon>Bacillati</taxon>
        <taxon>Bacillota</taxon>
        <taxon>Bacilli</taxon>
        <taxon>Bacillales</taxon>
        <taxon>Sporolactobacillaceae</taxon>
        <taxon>Sporolactobacillus</taxon>
    </lineage>
</organism>
<evidence type="ECO:0000313" key="7">
    <source>
        <dbReference type="Proteomes" id="UP001597399"/>
    </source>
</evidence>
<evidence type="ECO:0000313" key="6">
    <source>
        <dbReference type="EMBL" id="MFD2693376.1"/>
    </source>
</evidence>
<gene>
    <name evidence="6" type="ORF">ACFSUE_06980</name>
</gene>
<sequence length="198" mass="21794">MEQQKRKSRRRGTELEDALLTAAWQQLHDLGYQKLTIEGIAAAAGTTKTVLYRRWPKKAQIVVAAFKRFGPKVDIATPNTGDLRTDLLTLLSSPVVAFSSLGQETIQGLISEQIGESMDKIFAAVNSNNMIRQSIDKILTSAAARGEVNPDTVTERMKNLPTLLFINELLTHGTLTKATVAEIVDTILMPLYQINGKS</sequence>
<evidence type="ECO:0000256" key="1">
    <source>
        <dbReference type="ARBA" id="ARBA00023015"/>
    </source>
</evidence>
<dbReference type="InterPro" id="IPR011075">
    <property type="entry name" value="TetR_C"/>
</dbReference>
<dbReference type="EMBL" id="JBHUMQ010000017">
    <property type="protein sequence ID" value="MFD2693376.1"/>
    <property type="molecule type" value="Genomic_DNA"/>
</dbReference>
<dbReference type="Gene3D" id="1.10.357.10">
    <property type="entry name" value="Tetracycline Repressor, domain 2"/>
    <property type="match status" value="1"/>
</dbReference>
<dbReference type="Gene3D" id="1.10.10.60">
    <property type="entry name" value="Homeodomain-like"/>
    <property type="match status" value="1"/>
</dbReference>
<dbReference type="InterPro" id="IPR036271">
    <property type="entry name" value="Tet_transcr_reg_TetR-rel_C_sf"/>
</dbReference>
<dbReference type="Pfam" id="PF00440">
    <property type="entry name" value="TetR_N"/>
    <property type="match status" value="1"/>
</dbReference>
<evidence type="ECO:0000259" key="5">
    <source>
        <dbReference type="PROSITE" id="PS50977"/>
    </source>
</evidence>
<reference evidence="7" key="1">
    <citation type="journal article" date="2019" name="Int. J. Syst. Evol. Microbiol.">
        <title>The Global Catalogue of Microorganisms (GCM) 10K type strain sequencing project: providing services to taxonomists for standard genome sequencing and annotation.</title>
        <authorList>
            <consortium name="The Broad Institute Genomics Platform"/>
            <consortium name="The Broad Institute Genome Sequencing Center for Infectious Disease"/>
            <person name="Wu L."/>
            <person name="Ma J."/>
        </authorList>
    </citation>
    <scope>NUCLEOTIDE SEQUENCE [LARGE SCALE GENOMIC DNA]</scope>
    <source>
        <strain evidence="7">TISTR 2466</strain>
    </source>
</reference>
<dbReference type="InterPro" id="IPR001647">
    <property type="entry name" value="HTH_TetR"/>
</dbReference>
<dbReference type="InterPro" id="IPR050109">
    <property type="entry name" value="HTH-type_TetR-like_transc_reg"/>
</dbReference>